<gene>
    <name evidence="1" type="ORF">RHMOL_Rhmol11G0133800</name>
</gene>
<name>A0ACC0LS02_RHOML</name>
<evidence type="ECO:0000313" key="1">
    <source>
        <dbReference type="EMBL" id="KAI8531404.1"/>
    </source>
</evidence>
<reference evidence="1" key="1">
    <citation type="submission" date="2022-02" db="EMBL/GenBank/DDBJ databases">
        <title>Plant Genome Project.</title>
        <authorList>
            <person name="Zhang R.-G."/>
        </authorList>
    </citation>
    <scope>NUCLEOTIDE SEQUENCE</scope>
    <source>
        <strain evidence="1">AT1</strain>
    </source>
</reference>
<proteinExistence type="predicted"/>
<dbReference type="Proteomes" id="UP001062846">
    <property type="component" value="Chromosome 11"/>
</dbReference>
<evidence type="ECO:0000313" key="2">
    <source>
        <dbReference type="Proteomes" id="UP001062846"/>
    </source>
</evidence>
<dbReference type="EMBL" id="CM046398">
    <property type="protein sequence ID" value="KAI8531404.1"/>
    <property type="molecule type" value="Genomic_DNA"/>
</dbReference>
<accession>A0ACC0LS02</accession>
<keyword evidence="2" id="KW-1185">Reference proteome</keyword>
<sequence>MGLPLSYGLTIGTLWGPCIKGLGRICALTLKDRCKLRFPQLLKKGTGLGLDQGIDIFKKSIPTPLLVLLLIV</sequence>
<comment type="caution">
    <text evidence="1">The sequence shown here is derived from an EMBL/GenBank/DDBJ whole genome shotgun (WGS) entry which is preliminary data.</text>
</comment>
<protein>
    <submittedName>
        <fullName evidence="1">Uncharacterized protein</fullName>
    </submittedName>
</protein>
<organism evidence="1 2">
    <name type="scientific">Rhododendron molle</name>
    <name type="common">Chinese azalea</name>
    <name type="synonym">Azalea mollis</name>
    <dbReference type="NCBI Taxonomy" id="49168"/>
    <lineage>
        <taxon>Eukaryota</taxon>
        <taxon>Viridiplantae</taxon>
        <taxon>Streptophyta</taxon>
        <taxon>Embryophyta</taxon>
        <taxon>Tracheophyta</taxon>
        <taxon>Spermatophyta</taxon>
        <taxon>Magnoliopsida</taxon>
        <taxon>eudicotyledons</taxon>
        <taxon>Gunneridae</taxon>
        <taxon>Pentapetalae</taxon>
        <taxon>asterids</taxon>
        <taxon>Ericales</taxon>
        <taxon>Ericaceae</taxon>
        <taxon>Ericoideae</taxon>
        <taxon>Rhodoreae</taxon>
        <taxon>Rhododendron</taxon>
    </lineage>
</organism>